<comment type="similarity">
    <text evidence="1">Belongs to the glutamate synthase family.</text>
</comment>
<dbReference type="EMBL" id="AP021906">
    <property type="protein sequence ID" value="BBP87629.1"/>
    <property type="molecule type" value="Genomic_DNA"/>
</dbReference>
<proteinExistence type="inferred from homology"/>
<dbReference type="PANTHER" id="PTHR43819">
    <property type="entry name" value="ARCHAEAL-TYPE GLUTAMATE SYNTHASE [NADPH]"/>
    <property type="match status" value="1"/>
</dbReference>
<gene>
    <name evidence="3" type="ORF">BsIDN1_12470</name>
</gene>
<dbReference type="InterPro" id="IPR002932">
    <property type="entry name" value="Glu_synthdom"/>
</dbReference>
<feature type="domain" description="Glutamate synthase" evidence="2">
    <location>
        <begin position="3"/>
        <end position="66"/>
    </location>
</feature>
<reference evidence="3 4" key="1">
    <citation type="submission" date="2019-12" db="EMBL/GenBank/DDBJ databases">
        <title>Full genome sequence of a Bacillus safensis strain isolated from commercially available natto in Indonesia.</title>
        <authorList>
            <person name="Yoshida M."/>
            <person name="Uomi M."/>
            <person name="Waturangi D."/>
            <person name="Ekaputri J.J."/>
            <person name="Setiamarga D.H.E."/>
        </authorList>
    </citation>
    <scope>NUCLEOTIDE SEQUENCE [LARGE SCALE GENOMIC DNA]</scope>
    <source>
        <strain evidence="3 4">IDN1</strain>
    </source>
</reference>
<dbReference type="SUPFAM" id="SSF51395">
    <property type="entry name" value="FMN-linked oxidoreductases"/>
    <property type="match status" value="1"/>
</dbReference>
<dbReference type="Gene3D" id="3.20.20.70">
    <property type="entry name" value="Aldolase class I"/>
    <property type="match status" value="1"/>
</dbReference>
<organism evidence="3 4">
    <name type="scientific">Bacillus safensis</name>
    <dbReference type="NCBI Taxonomy" id="561879"/>
    <lineage>
        <taxon>Bacteria</taxon>
        <taxon>Bacillati</taxon>
        <taxon>Bacillota</taxon>
        <taxon>Bacilli</taxon>
        <taxon>Bacillales</taxon>
        <taxon>Bacillaceae</taxon>
        <taxon>Bacillus</taxon>
    </lineage>
</organism>
<accession>A0A5S9M6S8</accession>
<dbReference type="Pfam" id="PF01645">
    <property type="entry name" value="Glu_synthase"/>
    <property type="match status" value="1"/>
</dbReference>
<evidence type="ECO:0000259" key="2">
    <source>
        <dbReference type="Pfam" id="PF01645"/>
    </source>
</evidence>
<protein>
    <recommendedName>
        <fullName evidence="2">Glutamate synthase domain-containing protein</fullName>
    </recommendedName>
</protein>
<sequence>MANTHVKKPFHVKGLIGQSAMSYGSLGDRAITALSSGLKKMAGGTWMNTGEGGLSPYHLKGGADIIFADWAWFIWR</sequence>
<evidence type="ECO:0000313" key="4">
    <source>
        <dbReference type="Proteomes" id="UP000464658"/>
    </source>
</evidence>
<dbReference type="GO" id="GO:0015930">
    <property type="term" value="F:glutamate synthase activity"/>
    <property type="evidence" value="ECO:0007669"/>
    <property type="project" value="InterPro"/>
</dbReference>
<name>A0A5S9M6S8_BACIA</name>
<dbReference type="AlphaFoldDB" id="A0A5S9M6S8"/>
<dbReference type="PANTHER" id="PTHR43819:SF1">
    <property type="entry name" value="ARCHAEAL-TYPE GLUTAMATE SYNTHASE [NADPH]"/>
    <property type="match status" value="1"/>
</dbReference>
<dbReference type="InterPro" id="IPR013785">
    <property type="entry name" value="Aldolase_TIM"/>
</dbReference>
<evidence type="ECO:0000313" key="3">
    <source>
        <dbReference type="EMBL" id="BBP87629.1"/>
    </source>
</evidence>
<dbReference type="GO" id="GO:0006537">
    <property type="term" value="P:glutamate biosynthetic process"/>
    <property type="evidence" value="ECO:0007669"/>
    <property type="project" value="InterPro"/>
</dbReference>
<evidence type="ECO:0000256" key="1">
    <source>
        <dbReference type="ARBA" id="ARBA00009716"/>
    </source>
</evidence>
<dbReference type="Proteomes" id="UP000464658">
    <property type="component" value="Chromosome"/>
</dbReference>